<dbReference type="GO" id="GO:0008360">
    <property type="term" value="P:regulation of cell shape"/>
    <property type="evidence" value="ECO:0007669"/>
    <property type="project" value="UniProtKB-KW"/>
</dbReference>
<evidence type="ECO:0000256" key="12">
    <source>
        <dbReference type="ARBA" id="ARBA00022984"/>
    </source>
</evidence>
<dbReference type="GO" id="GO:0009252">
    <property type="term" value="P:peptidoglycan biosynthetic process"/>
    <property type="evidence" value="ECO:0007669"/>
    <property type="project" value="UniProtKB-KW"/>
</dbReference>
<keyword evidence="22" id="KW-1185">Reference proteome</keyword>
<evidence type="ECO:0000256" key="2">
    <source>
        <dbReference type="ARBA" id="ARBA00004752"/>
    </source>
</evidence>
<dbReference type="InterPro" id="IPR023346">
    <property type="entry name" value="Lysozyme-like_dom_sf"/>
</dbReference>
<feature type="transmembrane region" description="Helical" evidence="18">
    <location>
        <begin position="21"/>
        <end position="46"/>
    </location>
</feature>
<evidence type="ECO:0000259" key="19">
    <source>
        <dbReference type="Pfam" id="PF00905"/>
    </source>
</evidence>
<dbReference type="InterPro" id="IPR050396">
    <property type="entry name" value="Glycosyltr_51/Transpeptidase"/>
</dbReference>
<protein>
    <submittedName>
        <fullName evidence="21">Penicillin-binding protein</fullName>
    </submittedName>
</protein>
<dbReference type="GO" id="GO:0008955">
    <property type="term" value="F:peptidoglycan glycosyltransferase activity"/>
    <property type="evidence" value="ECO:0007669"/>
    <property type="project" value="UniProtKB-EC"/>
</dbReference>
<keyword evidence="18" id="KW-1133">Transmembrane helix</keyword>
<evidence type="ECO:0000256" key="13">
    <source>
        <dbReference type="ARBA" id="ARBA00023136"/>
    </source>
</evidence>
<evidence type="ECO:0000256" key="4">
    <source>
        <dbReference type="ARBA" id="ARBA00007739"/>
    </source>
</evidence>
<comment type="similarity">
    <text evidence="4">In the N-terminal section; belongs to the glycosyltransferase 51 family.</text>
</comment>
<comment type="subcellular location">
    <subcellularLocation>
        <location evidence="1">Cell membrane</location>
    </subcellularLocation>
</comment>
<dbReference type="SUPFAM" id="SSF56601">
    <property type="entry name" value="beta-lactamase/transpeptidase-like"/>
    <property type="match status" value="1"/>
</dbReference>
<dbReference type="InterPro" id="IPR001460">
    <property type="entry name" value="PCN-bd_Tpept"/>
</dbReference>
<organism evidence="21 22">
    <name type="scientific">Aureitalea marina</name>
    <dbReference type="NCBI Taxonomy" id="930804"/>
    <lineage>
        <taxon>Bacteria</taxon>
        <taxon>Pseudomonadati</taxon>
        <taxon>Bacteroidota</taxon>
        <taxon>Flavobacteriia</taxon>
        <taxon>Flavobacteriales</taxon>
        <taxon>Flavobacteriaceae</taxon>
        <taxon>Aureitalea</taxon>
    </lineage>
</organism>
<keyword evidence="13 18" id="KW-0472">Membrane</keyword>
<dbReference type="OrthoDB" id="9766909at2"/>
<evidence type="ECO:0000259" key="20">
    <source>
        <dbReference type="Pfam" id="PF00912"/>
    </source>
</evidence>
<evidence type="ECO:0000313" key="21">
    <source>
        <dbReference type="EMBL" id="PQB05528.1"/>
    </source>
</evidence>
<evidence type="ECO:0000256" key="17">
    <source>
        <dbReference type="ARBA" id="ARBA00049902"/>
    </source>
</evidence>
<dbReference type="AlphaFoldDB" id="A0A2S7KSH2"/>
<keyword evidence="14" id="KW-0511">Multifunctional enzyme</keyword>
<evidence type="ECO:0000256" key="14">
    <source>
        <dbReference type="ARBA" id="ARBA00023268"/>
    </source>
</evidence>
<evidence type="ECO:0000256" key="9">
    <source>
        <dbReference type="ARBA" id="ARBA00022679"/>
    </source>
</evidence>
<dbReference type="GO" id="GO:0009002">
    <property type="term" value="F:serine-type D-Ala-D-Ala carboxypeptidase activity"/>
    <property type="evidence" value="ECO:0007669"/>
    <property type="project" value="UniProtKB-EC"/>
</dbReference>
<dbReference type="SUPFAM" id="SSF53955">
    <property type="entry name" value="Lysozyme-like"/>
    <property type="match status" value="1"/>
</dbReference>
<keyword evidence="11" id="KW-0133">Cell shape</keyword>
<evidence type="ECO:0000256" key="7">
    <source>
        <dbReference type="ARBA" id="ARBA00022670"/>
    </source>
</evidence>
<keyword evidence="12" id="KW-0573">Peptidoglycan synthesis</keyword>
<proteinExistence type="inferred from homology"/>
<comment type="catalytic activity">
    <reaction evidence="17">
        <text>[GlcNAc-(1-&gt;4)-Mur2Ac(oyl-L-Ala-gamma-D-Glu-L-Lys-D-Ala-D-Ala)](n)-di-trans,octa-cis-undecaprenyl diphosphate + beta-D-GlcNAc-(1-&gt;4)-Mur2Ac(oyl-L-Ala-gamma-D-Glu-L-Lys-D-Ala-D-Ala)-di-trans,octa-cis-undecaprenyl diphosphate = [GlcNAc-(1-&gt;4)-Mur2Ac(oyl-L-Ala-gamma-D-Glu-L-Lys-D-Ala-D-Ala)](n+1)-di-trans,octa-cis-undecaprenyl diphosphate + di-trans,octa-cis-undecaprenyl diphosphate + H(+)</text>
        <dbReference type="Rhea" id="RHEA:23708"/>
        <dbReference type="Rhea" id="RHEA-COMP:9602"/>
        <dbReference type="Rhea" id="RHEA-COMP:9603"/>
        <dbReference type="ChEBI" id="CHEBI:15378"/>
        <dbReference type="ChEBI" id="CHEBI:58405"/>
        <dbReference type="ChEBI" id="CHEBI:60033"/>
        <dbReference type="ChEBI" id="CHEBI:78435"/>
        <dbReference type="EC" id="2.4.99.28"/>
    </reaction>
</comment>
<keyword evidence="6" id="KW-0121">Carboxypeptidase</keyword>
<evidence type="ECO:0000256" key="18">
    <source>
        <dbReference type="SAM" id="Phobius"/>
    </source>
</evidence>
<accession>A0A2S7KSH2</accession>
<evidence type="ECO:0000256" key="1">
    <source>
        <dbReference type="ARBA" id="ARBA00004236"/>
    </source>
</evidence>
<comment type="similarity">
    <text evidence="3">In the C-terminal section; belongs to the transpeptidase family.</text>
</comment>
<dbReference type="GO" id="GO:0005886">
    <property type="term" value="C:plasma membrane"/>
    <property type="evidence" value="ECO:0007669"/>
    <property type="project" value="UniProtKB-SubCell"/>
</dbReference>
<dbReference type="GO" id="GO:0071555">
    <property type="term" value="P:cell wall organization"/>
    <property type="evidence" value="ECO:0007669"/>
    <property type="project" value="UniProtKB-KW"/>
</dbReference>
<dbReference type="EMBL" id="MQUB01000001">
    <property type="protein sequence ID" value="PQB05528.1"/>
    <property type="molecule type" value="Genomic_DNA"/>
</dbReference>
<reference evidence="21 22" key="1">
    <citation type="submission" date="2016-11" db="EMBL/GenBank/DDBJ databases">
        <title>Trade-off between light-utilization and light-protection in marine flavobacteria.</title>
        <authorList>
            <person name="Kumagai Y."/>
        </authorList>
    </citation>
    <scope>NUCLEOTIDE SEQUENCE [LARGE SCALE GENOMIC DNA]</scope>
    <source>
        <strain evidence="21 22">NBRC 107741</strain>
    </source>
</reference>
<evidence type="ECO:0000256" key="6">
    <source>
        <dbReference type="ARBA" id="ARBA00022645"/>
    </source>
</evidence>
<gene>
    <name evidence="21" type="ORF">BST85_11950</name>
</gene>
<evidence type="ECO:0000256" key="16">
    <source>
        <dbReference type="ARBA" id="ARBA00034000"/>
    </source>
</evidence>
<dbReference type="PANTHER" id="PTHR32282">
    <property type="entry name" value="BINDING PROTEIN TRANSPEPTIDASE, PUTATIVE-RELATED"/>
    <property type="match status" value="1"/>
</dbReference>
<keyword evidence="5" id="KW-1003">Cell membrane</keyword>
<dbReference type="GO" id="GO:0030288">
    <property type="term" value="C:outer membrane-bounded periplasmic space"/>
    <property type="evidence" value="ECO:0007669"/>
    <property type="project" value="TreeGrafter"/>
</dbReference>
<keyword evidence="8" id="KW-0328">Glycosyltransferase</keyword>
<comment type="caution">
    <text evidence="21">The sequence shown here is derived from an EMBL/GenBank/DDBJ whole genome shotgun (WGS) entry which is preliminary data.</text>
</comment>
<evidence type="ECO:0000256" key="8">
    <source>
        <dbReference type="ARBA" id="ARBA00022676"/>
    </source>
</evidence>
<evidence type="ECO:0000256" key="3">
    <source>
        <dbReference type="ARBA" id="ARBA00007090"/>
    </source>
</evidence>
<comment type="catalytic activity">
    <reaction evidence="16">
        <text>Preferential cleavage: (Ac)2-L-Lys-D-Ala-|-D-Ala. Also transpeptidation of peptidyl-alanyl moieties that are N-acyl substituents of D-alanine.</text>
        <dbReference type="EC" id="3.4.16.4"/>
    </reaction>
</comment>
<comment type="pathway">
    <text evidence="2">Cell wall biogenesis; peptidoglycan biosynthesis.</text>
</comment>
<name>A0A2S7KSH2_9FLAO</name>
<feature type="domain" description="Glycosyl transferase family 51" evidence="20">
    <location>
        <begin position="71"/>
        <end position="246"/>
    </location>
</feature>
<dbReference type="Proteomes" id="UP000239800">
    <property type="component" value="Unassembled WGS sequence"/>
</dbReference>
<dbReference type="Gene3D" id="1.10.3810.10">
    <property type="entry name" value="Biosynthetic peptidoglycan transglycosylase-like"/>
    <property type="match status" value="1"/>
</dbReference>
<dbReference type="Pfam" id="PF00905">
    <property type="entry name" value="Transpeptidase"/>
    <property type="match status" value="1"/>
</dbReference>
<dbReference type="GO" id="GO:0008658">
    <property type="term" value="F:penicillin binding"/>
    <property type="evidence" value="ECO:0007669"/>
    <property type="project" value="InterPro"/>
</dbReference>
<dbReference type="InterPro" id="IPR012338">
    <property type="entry name" value="Beta-lactam/transpept-like"/>
</dbReference>
<keyword evidence="7" id="KW-0645">Protease</keyword>
<keyword evidence="9" id="KW-0808">Transferase</keyword>
<dbReference type="PANTHER" id="PTHR32282:SF11">
    <property type="entry name" value="PENICILLIN-BINDING PROTEIN 1B"/>
    <property type="match status" value="1"/>
</dbReference>
<dbReference type="Pfam" id="PF00912">
    <property type="entry name" value="Transgly"/>
    <property type="match status" value="1"/>
</dbReference>
<feature type="domain" description="Penicillin-binding protein transpeptidase" evidence="19">
    <location>
        <begin position="431"/>
        <end position="687"/>
    </location>
</feature>
<dbReference type="Gene3D" id="3.40.710.10">
    <property type="entry name" value="DD-peptidase/beta-lactamase superfamily"/>
    <property type="match status" value="2"/>
</dbReference>
<dbReference type="RefSeq" id="WP_104813472.1">
    <property type="nucleotide sequence ID" value="NZ_MQUB01000001.1"/>
</dbReference>
<evidence type="ECO:0000256" key="10">
    <source>
        <dbReference type="ARBA" id="ARBA00022801"/>
    </source>
</evidence>
<evidence type="ECO:0000313" key="22">
    <source>
        <dbReference type="Proteomes" id="UP000239800"/>
    </source>
</evidence>
<dbReference type="GO" id="GO:0006508">
    <property type="term" value="P:proteolysis"/>
    <property type="evidence" value="ECO:0007669"/>
    <property type="project" value="UniProtKB-KW"/>
</dbReference>
<dbReference type="InterPro" id="IPR036950">
    <property type="entry name" value="PBP_transglycosylase"/>
</dbReference>
<keyword evidence="15" id="KW-0961">Cell wall biogenesis/degradation</keyword>
<keyword evidence="18" id="KW-0812">Transmembrane</keyword>
<evidence type="ECO:0000256" key="11">
    <source>
        <dbReference type="ARBA" id="ARBA00022960"/>
    </source>
</evidence>
<evidence type="ECO:0000256" key="15">
    <source>
        <dbReference type="ARBA" id="ARBA00023316"/>
    </source>
</evidence>
<evidence type="ECO:0000256" key="5">
    <source>
        <dbReference type="ARBA" id="ARBA00022475"/>
    </source>
</evidence>
<sequence>MANPQTKKKKKEVNDDKKNIRIFWKLFGAGVLLILLVFLLASWGIFGSLPDETSLENPEKDLATQIISEDGKVIGKFFKENRTPVQYEDLPPHLVNALIATEDIRFYEHSGVDAKGTARAFIFLGQRGGASTITQQLAKQFFTDNVARNTFQRGIQKIKEWVIATRLERRYTKEEIITMYFNVYDFLNLAIGIESASNIYFNKAPSELNIEESAVLVGMFKNSSLYNPRRNPVGVTNRRNVVLSQMAKYEFITDQTKDSLQALPLNIQFTPQDHDEGIGTYVREYIRGYMKAWARENPKPDGSLYDISSDGLKIYTTLDSRMQEYAEMAVDSHMTKLQLEFDRQNKSNRTAPFLDVTQDEINFILRSAMKRSDRWRQMKKAGKTEEEIIESFNTPSQMRIFSWGGDIDTLMTPMDSIRYYKQFLRSSMMSMTPQTGEIKAWVGGIDYKHFKYDMVRTGQRQIGSTFKPFVYATAIDQMHMSPCDTLPNTQWTIPVGKYGLLEPWTPKNVGGEYGGMLSLRNALANSVNTITARLIDRVGPKPVIDLVAKMDVDTDDIPEVPSIALGTPDVTLYEMVGAYSTFANEGVYVKPTLIQRIEDKNGTILYQNIPETRDVVSGETAYVTASLLQGVTEGGSGTRLRHTYAIQNSVYKRAVTGYPYEFDNPIAGKTGTTQNNSDGWFMGMVPNLATGVWVGGEDRSAHFSDTQYGQGATMALPIWAIYMKMCYADPNLNISKEEFVKPEVLTIETDCERYKTSIPTDPEIPDEFDF</sequence>
<dbReference type="InterPro" id="IPR001264">
    <property type="entry name" value="Glyco_trans_51"/>
</dbReference>
<keyword evidence="10" id="KW-0378">Hydrolase</keyword>